<dbReference type="PANTHER" id="PTHR43712:SF5">
    <property type="entry name" value="O-METHYLTRANSFERASE ASQN-RELATED"/>
    <property type="match status" value="1"/>
</dbReference>
<evidence type="ECO:0000256" key="1">
    <source>
        <dbReference type="ARBA" id="ARBA00022603"/>
    </source>
</evidence>
<evidence type="ECO:0000256" key="2">
    <source>
        <dbReference type="ARBA" id="ARBA00022679"/>
    </source>
</evidence>
<proteinExistence type="predicted"/>
<keyword evidence="1" id="KW-0489">Methyltransferase</keyword>
<keyword evidence="3" id="KW-0949">S-adenosyl-L-methionine</keyword>
<dbReference type="SUPFAM" id="SSF53335">
    <property type="entry name" value="S-adenosyl-L-methionine-dependent methyltransferases"/>
    <property type="match status" value="1"/>
</dbReference>
<sequence length="202" mass="22583">MSLLTSLASTIAIEAKRLADYIEENGPPSPAFSVDAPGVLPILDDSLALRASQSKLTCPRRRRMLDPELADRVSFVGHDMHEAQTVVADAYLFRHVFPNWPQKYCVKFLKNLVPAMMDGAKVLIHEACLSDAGNVPYLESRFIRNLDICMMSVHSGRERTEGEWEQIFALVDKRFRYCGARKSADGAGFCIYEAVWEADASP</sequence>
<dbReference type="InterPro" id="IPR001077">
    <property type="entry name" value="COMT_C"/>
</dbReference>
<evidence type="ECO:0000256" key="3">
    <source>
        <dbReference type="ARBA" id="ARBA00022691"/>
    </source>
</evidence>
<dbReference type="Gene3D" id="3.40.50.150">
    <property type="entry name" value="Vaccinia Virus protein VP39"/>
    <property type="match status" value="1"/>
</dbReference>
<gene>
    <name evidence="5" type="ORF">B0J12DRAFT_768608</name>
</gene>
<protein>
    <submittedName>
        <fullName evidence="5">O-methyltransferase-domain-containing protein</fullName>
    </submittedName>
</protein>
<dbReference type="Proteomes" id="UP000774617">
    <property type="component" value="Unassembled WGS sequence"/>
</dbReference>
<feature type="domain" description="O-methyltransferase C-terminal" evidence="4">
    <location>
        <begin position="63"/>
        <end position="168"/>
    </location>
</feature>
<dbReference type="EMBL" id="JAGTJR010000046">
    <property type="protein sequence ID" value="KAH7030047.1"/>
    <property type="molecule type" value="Genomic_DNA"/>
</dbReference>
<keyword evidence="2" id="KW-0808">Transferase</keyword>
<evidence type="ECO:0000313" key="5">
    <source>
        <dbReference type="EMBL" id="KAH7030047.1"/>
    </source>
</evidence>
<evidence type="ECO:0000313" key="6">
    <source>
        <dbReference type="Proteomes" id="UP000774617"/>
    </source>
</evidence>
<name>A0ABQ8FVM6_9PEZI</name>
<dbReference type="InterPro" id="IPR016461">
    <property type="entry name" value="COMT-like"/>
</dbReference>
<dbReference type="Pfam" id="PF00891">
    <property type="entry name" value="Methyltransf_2"/>
    <property type="match status" value="1"/>
</dbReference>
<reference evidence="5 6" key="1">
    <citation type="journal article" date="2021" name="Nat. Commun.">
        <title>Genetic determinants of endophytism in the Arabidopsis root mycobiome.</title>
        <authorList>
            <person name="Mesny F."/>
            <person name="Miyauchi S."/>
            <person name="Thiergart T."/>
            <person name="Pickel B."/>
            <person name="Atanasova L."/>
            <person name="Karlsson M."/>
            <person name="Huettel B."/>
            <person name="Barry K.W."/>
            <person name="Haridas S."/>
            <person name="Chen C."/>
            <person name="Bauer D."/>
            <person name="Andreopoulos W."/>
            <person name="Pangilinan J."/>
            <person name="LaButti K."/>
            <person name="Riley R."/>
            <person name="Lipzen A."/>
            <person name="Clum A."/>
            <person name="Drula E."/>
            <person name="Henrissat B."/>
            <person name="Kohler A."/>
            <person name="Grigoriev I.V."/>
            <person name="Martin F.M."/>
            <person name="Hacquard S."/>
        </authorList>
    </citation>
    <scope>NUCLEOTIDE SEQUENCE [LARGE SCALE GENOMIC DNA]</scope>
    <source>
        <strain evidence="5 6">MPI-SDFR-AT-0080</strain>
    </source>
</reference>
<accession>A0ABQ8FVM6</accession>
<dbReference type="PROSITE" id="PS51683">
    <property type="entry name" value="SAM_OMT_II"/>
    <property type="match status" value="1"/>
</dbReference>
<organism evidence="5 6">
    <name type="scientific">Macrophomina phaseolina</name>
    <dbReference type="NCBI Taxonomy" id="35725"/>
    <lineage>
        <taxon>Eukaryota</taxon>
        <taxon>Fungi</taxon>
        <taxon>Dikarya</taxon>
        <taxon>Ascomycota</taxon>
        <taxon>Pezizomycotina</taxon>
        <taxon>Dothideomycetes</taxon>
        <taxon>Dothideomycetes incertae sedis</taxon>
        <taxon>Botryosphaeriales</taxon>
        <taxon>Botryosphaeriaceae</taxon>
        <taxon>Macrophomina</taxon>
    </lineage>
</organism>
<dbReference type="PANTHER" id="PTHR43712">
    <property type="entry name" value="PUTATIVE (AFU_ORTHOLOGUE AFUA_4G14580)-RELATED"/>
    <property type="match status" value="1"/>
</dbReference>
<evidence type="ECO:0000259" key="4">
    <source>
        <dbReference type="Pfam" id="PF00891"/>
    </source>
</evidence>
<dbReference type="InterPro" id="IPR029063">
    <property type="entry name" value="SAM-dependent_MTases_sf"/>
</dbReference>
<keyword evidence="6" id="KW-1185">Reference proteome</keyword>
<comment type="caution">
    <text evidence="5">The sequence shown here is derived from an EMBL/GenBank/DDBJ whole genome shotgun (WGS) entry which is preliminary data.</text>
</comment>